<comment type="subcellular location">
    <subcellularLocation>
        <location evidence="1">Cell membrane</location>
        <topology evidence="1">Multi-pass membrane protein</topology>
    </subcellularLocation>
</comment>
<evidence type="ECO:0000256" key="1">
    <source>
        <dbReference type="ARBA" id="ARBA00004651"/>
    </source>
</evidence>
<feature type="transmembrane region" description="Helical" evidence="6">
    <location>
        <begin position="190"/>
        <end position="211"/>
    </location>
</feature>
<sequence>MVSFSQLLLVAGAALVFALVPGPAVVFVVTRSVDQNRRAGMASGLGVAVGNWVLVVGAAYGLSALLATSTAAYNVVRFTGAAYLIYLGVRRLLDRRTTFEADAAPAQPLRRLFGQGTLVGLLNPKAALFFFSFLPQFVVGGHGSVATQMMVLGTLVVGITLLSDCGYAALAGGVGQALLRKPKVVRRQQIVAGCVYIGLGVVAAMTGPSTAKAST</sequence>
<keyword evidence="2" id="KW-1003">Cell membrane</keyword>
<gene>
    <name evidence="7" type="ORF">GCM10009839_05770</name>
</gene>
<evidence type="ECO:0000256" key="2">
    <source>
        <dbReference type="ARBA" id="ARBA00022475"/>
    </source>
</evidence>
<evidence type="ECO:0000256" key="4">
    <source>
        <dbReference type="ARBA" id="ARBA00022989"/>
    </source>
</evidence>
<name>A0ABN2TLR1_9ACTN</name>
<evidence type="ECO:0000313" key="7">
    <source>
        <dbReference type="EMBL" id="GAA2013759.1"/>
    </source>
</evidence>
<dbReference type="Proteomes" id="UP001500751">
    <property type="component" value="Unassembled WGS sequence"/>
</dbReference>
<dbReference type="Pfam" id="PF01810">
    <property type="entry name" value="LysE"/>
    <property type="match status" value="1"/>
</dbReference>
<protein>
    <submittedName>
        <fullName evidence="7">LysE family translocator</fullName>
    </submittedName>
</protein>
<dbReference type="PANTHER" id="PTHR30086">
    <property type="entry name" value="ARGININE EXPORTER PROTEIN ARGO"/>
    <property type="match status" value="1"/>
</dbReference>
<proteinExistence type="predicted"/>
<keyword evidence="8" id="KW-1185">Reference proteome</keyword>
<accession>A0ABN2TLR1</accession>
<evidence type="ECO:0000313" key="8">
    <source>
        <dbReference type="Proteomes" id="UP001500751"/>
    </source>
</evidence>
<organism evidence="7 8">
    <name type="scientific">Catenulispora yoronensis</name>
    <dbReference type="NCBI Taxonomy" id="450799"/>
    <lineage>
        <taxon>Bacteria</taxon>
        <taxon>Bacillati</taxon>
        <taxon>Actinomycetota</taxon>
        <taxon>Actinomycetes</taxon>
        <taxon>Catenulisporales</taxon>
        <taxon>Catenulisporaceae</taxon>
        <taxon>Catenulispora</taxon>
    </lineage>
</organism>
<keyword evidence="4 6" id="KW-1133">Transmembrane helix</keyword>
<evidence type="ECO:0000256" key="6">
    <source>
        <dbReference type="SAM" id="Phobius"/>
    </source>
</evidence>
<dbReference type="PIRSF" id="PIRSF006324">
    <property type="entry name" value="LeuE"/>
    <property type="match status" value="1"/>
</dbReference>
<comment type="caution">
    <text evidence="7">The sequence shown here is derived from an EMBL/GenBank/DDBJ whole genome shotgun (WGS) entry which is preliminary data.</text>
</comment>
<keyword evidence="3 6" id="KW-0812">Transmembrane</keyword>
<feature type="transmembrane region" description="Helical" evidence="6">
    <location>
        <begin position="150"/>
        <end position="170"/>
    </location>
</feature>
<feature type="transmembrane region" description="Helical" evidence="6">
    <location>
        <begin position="6"/>
        <end position="29"/>
    </location>
</feature>
<dbReference type="EMBL" id="BAAAQN010000002">
    <property type="protein sequence ID" value="GAA2013759.1"/>
    <property type="molecule type" value="Genomic_DNA"/>
</dbReference>
<feature type="transmembrane region" description="Helical" evidence="6">
    <location>
        <begin position="118"/>
        <end position="138"/>
    </location>
</feature>
<reference evidence="7 8" key="1">
    <citation type="journal article" date="2019" name="Int. J. Syst. Evol. Microbiol.">
        <title>The Global Catalogue of Microorganisms (GCM) 10K type strain sequencing project: providing services to taxonomists for standard genome sequencing and annotation.</title>
        <authorList>
            <consortium name="The Broad Institute Genomics Platform"/>
            <consortium name="The Broad Institute Genome Sequencing Center for Infectious Disease"/>
            <person name="Wu L."/>
            <person name="Ma J."/>
        </authorList>
    </citation>
    <scope>NUCLEOTIDE SEQUENCE [LARGE SCALE GENOMIC DNA]</scope>
    <source>
        <strain evidence="7 8">JCM 16014</strain>
    </source>
</reference>
<evidence type="ECO:0000256" key="5">
    <source>
        <dbReference type="ARBA" id="ARBA00023136"/>
    </source>
</evidence>
<keyword evidence="5 6" id="KW-0472">Membrane</keyword>
<feature type="transmembrane region" description="Helical" evidence="6">
    <location>
        <begin position="41"/>
        <end position="65"/>
    </location>
</feature>
<dbReference type="PANTHER" id="PTHR30086:SF20">
    <property type="entry name" value="ARGININE EXPORTER PROTEIN ARGO-RELATED"/>
    <property type="match status" value="1"/>
</dbReference>
<dbReference type="RefSeq" id="WP_344663878.1">
    <property type="nucleotide sequence ID" value="NZ_BAAAQN010000002.1"/>
</dbReference>
<dbReference type="InterPro" id="IPR001123">
    <property type="entry name" value="LeuE-type"/>
</dbReference>
<evidence type="ECO:0000256" key="3">
    <source>
        <dbReference type="ARBA" id="ARBA00022692"/>
    </source>
</evidence>